<keyword evidence="2 3" id="KW-0067">ATP-binding</keyword>
<protein>
    <recommendedName>
        <fullName evidence="4">ATP-cone domain-containing protein</fullName>
    </recommendedName>
</protein>
<dbReference type="PROSITE" id="PS51161">
    <property type="entry name" value="ATP_CONE"/>
    <property type="match status" value="1"/>
</dbReference>
<dbReference type="Pfam" id="PF03477">
    <property type="entry name" value="ATP-cone"/>
    <property type="match status" value="1"/>
</dbReference>
<dbReference type="Proteomes" id="UP000176965">
    <property type="component" value="Unassembled WGS sequence"/>
</dbReference>
<dbReference type="STRING" id="1802338.A2541_00130"/>
<dbReference type="Pfam" id="PF04471">
    <property type="entry name" value="Mrr_cat"/>
    <property type="match status" value="1"/>
</dbReference>
<dbReference type="GO" id="GO:0003677">
    <property type="term" value="F:DNA binding"/>
    <property type="evidence" value="ECO:0007669"/>
    <property type="project" value="InterPro"/>
</dbReference>
<dbReference type="GO" id="GO:0005524">
    <property type="term" value="F:ATP binding"/>
    <property type="evidence" value="ECO:0007669"/>
    <property type="project" value="UniProtKB-UniRule"/>
</dbReference>
<dbReference type="EMBL" id="MHSQ01000028">
    <property type="protein sequence ID" value="OHA46501.1"/>
    <property type="molecule type" value="Genomic_DNA"/>
</dbReference>
<reference evidence="5 6" key="1">
    <citation type="journal article" date="2016" name="Nat. Commun.">
        <title>Thousands of microbial genomes shed light on interconnected biogeochemical processes in an aquifer system.</title>
        <authorList>
            <person name="Anantharaman K."/>
            <person name="Brown C.T."/>
            <person name="Hug L.A."/>
            <person name="Sharon I."/>
            <person name="Castelle C.J."/>
            <person name="Probst A.J."/>
            <person name="Thomas B.C."/>
            <person name="Singh A."/>
            <person name="Wilkins M.J."/>
            <person name="Karaoz U."/>
            <person name="Brodie E.L."/>
            <person name="Williams K.H."/>
            <person name="Hubbard S.S."/>
            <person name="Banfield J.F."/>
        </authorList>
    </citation>
    <scope>NUCLEOTIDE SEQUENCE [LARGE SCALE GENOMIC DNA]</scope>
</reference>
<comment type="caution">
    <text evidence="5">The sequence shown here is derived from an EMBL/GenBank/DDBJ whole genome shotgun (WGS) entry which is preliminary data.</text>
</comment>
<name>A0A1G2PFU4_9BACT</name>
<keyword evidence="1 3" id="KW-0547">Nucleotide-binding</keyword>
<dbReference type="InterPro" id="IPR007560">
    <property type="entry name" value="Restrct_endonuc_IV_Mrr"/>
</dbReference>
<dbReference type="GO" id="GO:0009307">
    <property type="term" value="P:DNA restriction-modification system"/>
    <property type="evidence" value="ECO:0007669"/>
    <property type="project" value="InterPro"/>
</dbReference>
<feature type="domain" description="ATP-cone" evidence="4">
    <location>
        <begin position="7"/>
        <end position="88"/>
    </location>
</feature>
<evidence type="ECO:0000256" key="1">
    <source>
        <dbReference type="ARBA" id="ARBA00022741"/>
    </source>
</evidence>
<dbReference type="InterPro" id="IPR005144">
    <property type="entry name" value="ATP-cone_dom"/>
</dbReference>
<dbReference type="GO" id="GO:0004519">
    <property type="term" value="F:endonuclease activity"/>
    <property type="evidence" value="ECO:0007669"/>
    <property type="project" value="InterPro"/>
</dbReference>
<dbReference type="InterPro" id="IPR011335">
    <property type="entry name" value="Restrct_endonuc-II-like"/>
</dbReference>
<sequence length="289" mass="32559">MIGTPGIYIIKSDGTRELFNREKLEKSLRKIGTDKVTADLIVARVEGSLTDGQTTKEIYRQAFGLLKKHQRPVALRYSLRRAIAELGPSGFPFEDYVAEIFKAQGYQALTDQIALGTCVPHEVDVVAYNDKELIMTEAKFHTDFGTPSDLKVVLYIKARFDDLKNSLFKYGGKERKMTKGMLITNTKFSSTAIQYGECAGLNMVGWNYPHDNNLHQLIEKINLLPITVLTTLNQTEKKMFLANNIVLSKQLGDFGLLKSYGFDDVKAQTVVKEVYDLCKECIKPNESIL</sequence>
<proteinExistence type="predicted"/>
<evidence type="ECO:0000256" key="2">
    <source>
        <dbReference type="ARBA" id="ARBA00022840"/>
    </source>
</evidence>
<dbReference type="SUPFAM" id="SSF52980">
    <property type="entry name" value="Restriction endonuclease-like"/>
    <property type="match status" value="1"/>
</dbReference>
<evidence type="ECO:0000313" key="6">
    <source>
        <dbReference type="Proteomes" id="UP000176965"/>
    </source>
</evidence>
<evidence type="ECO:0000259" key="4">
    <source>
        <dbReference type="PROSITE" id="PS51161"/>
    </source>
</evidence>
<evidence type="ECO:0000313" key="5">
    <source>
        <dbReference type="EMBL" id="OHA46501.1"/>
    </source>
</evidence>
<evidence type="ECO:0000256" key="3">
    <source>
        <dbReference type="PROSITE-ProRule" id="PRU00492"/>
    </source>
</evidence>
<accession>A0A1G2PFU4</accession>
<dbReference type="InterPro" id="IPR011856">
    <property type="entry name" value="tRNA_endonuc-like_dom_sf"/>
</dbReference>
<dbReference type="Gene3D" id="3.40.1350.10">
    <property type="match status" value="1"/>
</dbReference>
<gene>
    <name evidence="5" type="ORF">A2541_00130</name>
</gene>
<dbReference type="AlphaFoldDB" id="A0A1G2PFU4"/>
<organism evidence="5 6">
    <name type="scientific">Candidatus Taylorbacteria bacterium RIFOXYD2_FULL_36_9</name>
    <dbReference type="NCBI Taxonomy" id="1802338"/>
    <lineage>
        <taxon>Bacteria</taxon>
        <taxon>Candidatus Tayloriibacteriota</taxon>
    </lineage>
</organism>